<keyword evidence="3" id="KW-1185">Reference proteome</keyword>
<dbReference type="PANTHER" id="PTHR33055">
    <property type="entry name" value="TRANSPOSASE FOR INSERTION SEQUENCE ELEMENT IS1111A"/>
    <property type="match status" value="1"/>
</dbReference>
<evidence type="ECO:0000313" key="2">
    <source>
        <dbReference type="EMBL" id="MBE7326050.1"/>
    </source>
</evidence>
<organism evidence="2 3">
    <name type="scientific">Nocardioides malaquae</name>
    <dbReference type="NCBI Taxonomy" id="2773426"/>
    <lineage>
        <taxon>Bacteria</taxon>
        <taxon>Bacillati</taxon>
        <taxon>Actinomycetota</taxon>
        <taxon>Actinomycetes</taxon>
        <taxon>Propionibacteriales</taxon>
        <taxon>Nocardioidaceae</taxon>
        <taxon>Nocardioides</taxon>
    </lineage>
</organism>
<dbReference type="NCBIfam" id="NF033542">
    <property type="entry name" value="transpos_IS110"/>
    <property type="match status" value="1"/>
</dbReference>
<dbReference type="SUPFAM" id="SSF47413">
    <property type="entry name" value="lambda repressor-like DNA-binding domains"/>
    <property type="match status" value="1"/>
</dbReference>
<name>A0ABR9RWT7_9ACTN</name>
<comment type="caution">
    <text evidence="2">The sequence shown here is derived from an EMBL/GenBank/DDBJ whole genome shotgun (WGS) entry which is preliminary data.</text>
</comment>
<protein>
    <submittedName>
        <fullName evidence="2">IS110 family transposase</fullName>
    </submittedName>
</protein>
<gene>
    <name evidence="2" type="ORF">IEQ44_15500</name>
</gene>
<dbReference type="InterPro" id="IPR003346">
    <property type="entry name" value="Transposase_20"/>
</dbReference>
<dbReference type="Proteomes" id="UP000756387">
    <property type="component" value="Unassembled WGS sequence"/>
</dbReference>
<dbReference type="Pfam" id="PF01548">
    <property type="entry name" value="DEDD_Tnp_IS110"/>
    <property type="match status" value="1"/>
</dbReference>
<dbReference type="InterPro" id="IPR010982">
    <property type="entry name" value="Lambda_DNA-bd_dom_sf"/>
</dbReference>
<dbReference type="RefSeq" id="WP_193639382.1">
    <property type="nucleotide sequence ID" value="NZ_JADCSA010000030.1"/>
</dbReference>
<proteinExistence type="predicted"/>
<dbReference type="PANTHER" id="PTHR33055:SF16">
    <property type="entry name" value="TRANSPOSASE FOR INSERTION SEQUENCE ELEMENT IS1547"/>
    <property type="match status" value="1"/>
</dbReference>
<reference evidence="2 3" key="1">
    <citation type="submission" date="2020-10" db="EMBL/GenBank/DDBJ databases">
        <title>Nocardioides sp. isolated from sludge.</title>
        <authorList>
            <person name="Zhang X."/>
        </authorList>
    </citation>
    <scope>NUCLEOTIDE SEQUENCE [LARGE SCALE GENOMIC DNA]</scope>
    <source>
        <strain evidence="2 3">Y6</strain>
    </source>
</reference>
<dbReference type="InterPro" id="IPR047650">
    <property type="entry name" value="Transpos_IS110"/>
</dbReference>
<evidence type="ECO:0000259" key="1">
    <source>
        <dbReference type="PROSITE" id="PS50943"/>
    </source>
</evidence>
<accession>A0ABR9RWT7</accession>
<dbReference type="CDD" id="cd00093">
    <property type="entry name" value="HTH_XRE"/>
    <property type="match status" value="1"/>
</dbReference>
<sequence length="403" mass="43538">MTANDESGQVYGGVDTHEDSIHVAVISSLGHDLADQEFPTTPAGYRRALAFIASHGDPIAIGIEGTSSYGVGITAEAVAEGLLVVEVIRPERAERRRLGKSDPIDAYQAARAALGNHRIAPAKDAAALEGIRALHNARRSAMKARTGAMRQIHAQLITAPSVIREKYRDMPKEKRLTVLARMQVPANRTPVERAVLLVLKTLAQCCNELAREHVRLGAELDQLVTAANPGLRAAYGVGPDTAAQLLLTAGANPDRLRSESAFAALCGASPIPASSGKVTRHRLSRGGDRGANGALYRIALVRMSSDPRTKEYVARQRDAGFSSRDILRKLKRAIAREVFRLLTTPVTVPGVDDLRPLRQAKNITLTAAANQLGVWPTTISELERGIRRNDELAQTYRDWLAAA</sequence>
<dbReference type="EMBL" id="JADCSA010000030">
    <property type="protein sequence ID" value="MBE7326050.1"/>
    <property type="molecule type" value="Genomic_DNA"/>
</dbReference>
<feature type="domain" description="HTH cro/C1-type" evidence="1">
    <location>
        <begin position="354"/>
        <end position="388"/>
    </location>
</feature>
<evidence type="ECO:0000313" key="3">
    <source>
        <dbReference type="Proteomes" id="UP000756387"/>
    </source>
</evidence>
<dbReference type="InterPro" id="IPR001387">
    <property type="entry name" value="Cro/C1-type_HTH"/>
</dbReference>
<dbReference type="PROSITE" id="PS50943">
    <property type="entry name" value="HTH_CROC1"/>
    <property type="match status" value="1"/>
</dbReference>
<dbReference type="Pfam" id="PF02371">
    <property type="entry name" value="Transposase_20"/>
    <property type="match status" value="1"/>
</dbReference>
<dbReference type="InterPro" id="IPR002525">
    <property type="entry name" value="Transp_IS110-like_N"/>
</dbReference>